<evidence type="ECO:0000313" key="2">
    <source>
        <dbReference type="Proteomes" id="UP000191612"/>
    </source>
</evidence>
<keyword evidence="2" id="KW-1185">Reference proteome</keyword>
<sequence>MSLSHPRPAFAFSANILGQLEAAGTPYFEGCIAMPGNRAHIKSMPGFRPAVIATAIDVESPYVEVVLGERCDLDATVQLRTRDNAVIDVHLFGDLMITTEAVTTALQGGRSIISSARFTFRTGDWRYMALALQDRTFLGEGVLFWGEDGHLYVRYAVNEVSGGN</sequence>
<comment type="caution">
    <text evidence="1">The sequence shown here is derived from an EMBL/GenBank/DDBJ whole genome shotgun (WGS) entry which is preliminary data.</text>
</comment>
<organism evidence="1 2">
    <name type="scientific">Penicillium solitum</name>
    <dbReference type="NCBI Taxonomy" id="60172"/>
    <lineage>
        <taxon>Eukaryota</taxon>
        <taxon>Fungi</taxon>
        <taxon>Dikarya</taxon>
        <taxon>Ascomycota</taxon>
        <taxon>Pezizomycotina</taxon>
        <taxon>Eurotiomycetes</taxon>
        <taxon>Eurotiomycetidae</taxon>
        <taxon>Eurotiales</taxon>
        <taxon>Aspergillaceae</taxon>
        <taxon>Penicillium</taxon>
    </lineage>
</organism>
<dbReference type="Proteomes" id="UP000191612">
    <property type="component" value="Unassembled WGS sequence"/>
</dbReference>
<protein>
    <submittedName>
        <fullName evidence="1">Uncharacterized protein</fullName>
    </submittedName>
</protein>
<proteinExistence type="predicted"/>
<name>A0A1V6RDD8_9EURO</name>
<accession>A0A1V6RDD8</accession>
<dbReference type="Pfam" id="PF11578">
    <property type="entry name" value="DUF3237"/>
    <property type="match status" value="1"/>
</dbReference>
<gene>
    <name evidence="1" type="ORF">PENSOL_c006G09766</name>
</gene>
<evidence type="ECO:0000313" key="1">
    <source>
        <dbReference type="EMBL" id="OQD99555.1"/>
    </source>
</evidence>
<reference evidence="2" key="1">
    <citation type="journal article" date="2017" name="Nat. Microbiol.">
        <title>Global analysis of biosynthetic gene clusters reveals vast potential of secondary metabolite production in Penicillium species.</title>
        <authorList>
            <person name="Nielsen J.C."/>
            <person name="Grijseels S."/>
            <person name="Prigent S."/>
            <person name="Ji B."/>
            <person name="Dainat J."/>
            <person name="Nielsen K.F."/>
            <person name="Frisvad J.C."/>
            <person name="Workman M."/>
            <person name="Nielsen J."/>
        </authorList>
    </citation>
    <scope>NUCLEOTIDE SEQUENCE [LARGE SCALE GENOMIC DNA]</scope>
    <source>
        <strain evidence="2">IBT 29525</strain>
    </source>
</reference>
<dbReference type="EMBL" id="MDYO01000006">
    <property type="protein sequence ID" value="OQD99555.1"/>
    <property type="molecule type" value="Genomic_DNA"/>
</dbReference>
<dbReference type="AlphaFoldDB" id="A0A1V6RDD8"/>
<dbReference type="Gene3D" id="2.40.160.20">
    <property type="match status" value="1"/>
</dbReference>